<evidence type="ECO:0000256" key="7">
    <source>
        <dbReference type="ARBA" id="ARBA00022777"/>
    </source>
</evidence>
<evidence type="ECO:0000259" key="12">
    <source>
        <dbReference type="Pfam" id="PF02223"/>
    </source>
</evidence>
<evidence type="ECO:0000256" key="9">
    <source>
        <dbReference type="ARBA" id="ARBA00048743"/>
    </source>
</evidence>
<dbReference type="GO" id="GO:0006235">
    <property type="term" value="P:dTTP biosynthetic process"/>
    <property type="evidence" value="ECO:0007669"/>
    <property type="project" value="UniProtKB-UniRule"/>
</dbReference>
<dbReference type="OrthoDB" id="9774907at2"/>
<dbReference type="PANTHER" id="PTHR10344:SF4">
    <property type="entry name" value="UMP-CMP KINASE 2, MITOCHONDRIAL"/>
    <property type="match status" value="1"/>
</dbReference>
<keyword evidence="8 11" id="KW-0067">ATP-binding</keyword>
<dbReference type="GO" id="GO:0004798">
    <property type="term" value="F:dTMP kinase activity"/>
    <property type="evidence" value="ECO:0007669"/>
    <property type="project" value="UniProtKB-UniRule"/>
</dbReference>
<evidence type="ECO:0000313" key="13">
    <source>
        <dbReference type="EMBL" id="SHF06234.1"/>
    </source>
</evidence>
<dbReference type="Pfam" id="PF02223">
    <property type="entry name" value="Thymidylate_kin"/>
    <property type="match status" value="1"/>
</dbReference>
<comment type="catalytic activity">
    <reaction evidence="9 11">
        <text>dTMP + ATP = dTDP + ADP</text>
        <dbReference type="Rhea" id="RHEA:13517"/>
        <dbReference type="ChEBI" id="CHEBI:30616"/>
        <dbReference type="ChEBI" id="CHEBI:58369"/>
        <dbReference type="ChEBI" id="CHEBI:63528"/>
        <dbReference type="ChEBI" id="CHEBI:456216"/>
        <dbReference type="EC" id="2.7.4.9"/>
    </reaction>
</comment>
<evidence type="ECO:0000256" key="2">
    <source>
        <dbReference type="ARBA" id="ARBA00012980"/>
    </source>
</evidence>
<dbReference type="InterPro" id="IPR027417">
    <property type="entry name" value="P-loop_NTPase"/>
</dbReference>
<evidence type="ECO:0000313" key="14">
    <source>
        <dbReference type="Proteomes" id="UP000184476"/>
    </source>
</evidence>
<dbReference type="CDD" id="cd01672">
    <property type="entry name" value="TMPK"/>
    <property type="match status" value="1"/>
</dbReference>
<dbReference type="SUPFAM" id="SSF52540">
    <property type="entry name" value="P-loop containing nucleoside triphosphate hydrolases"/>
    <property type="match status" value="1"/>
</dbReference>
<dbReference type="RefSeq" id="WP_073155025.1">
    <property type="nucleotide sequence ID" value="NZ_FQVL01000007.1"/>
</dbReference>
<dbReference type="InterPro" id="IPR018095">
    <property type="entry name" value="Thymidylate_kin_CS"/>
</dbReference>
<evidence type="ECO:0000256" key="11">
    <source>
        <dbReference type="HAMAP-Rule" id="MF_00165"/>
    </source>
</evidence>
<proteinExistence type="inferred from homology"/>
<evidence type="ECO:0000256" key="1">
    <source>
        <dbReference type="ARBA" id="ARBA00009776"/>
    </source>
</evidence>
<evidence type="ECO:0000256" key="5">
    <source>
        <dbReference type="ARBA" id="ARBA00022727"/>
    </source>
</evidence>
<evidence type="ECO:0000256" key="6">
    <source>
        <dbReference type="ARBA" id="ARBA00022741"/>
    </source>
</evidence>
<reference evidence="13 14" key="1">
    <citation type="submission" date="2016-11" db="EMBL/GenBank/DDBJ databases">
        <authorList>
            <person name="Jaros S."/>
            <person name="Januszkiewicz K."/>
            <person name="Wedrychowicz H."/>
        </authorList>
    </citation>
    <scope>NUCLEOTIDE SEQUENCE [LARGE SCALE GENOMIC DNA]</scope>
    <source>
        <strain evidence="13 14">DSM 44666</strain>
    </source>
</reference>
<dbReference type="PROSITE" id="PS01331">
    <property type="entry name" value="THYMIDYLATE_KINASE"/>
    <property type="match status" value="1"/>
</dbReference>
<keyword evidence="7 11" id="KW-0418">Kinase</keyword>
<evidence type="ECO:0000256" key="4">
    <source>
        <dbReference type="ARBA" id="ARBA00022679"/>
    </source>
</evidence>
<dbReference type="InterPro" id="IPR018094">
    <property type="entry name" value="Thymidylate_kinase"/>
</dbReference>
<keyword evidence="14" id="KW-1185">Reference proteome</keyword>
<dbReference type="EC" id="2.7.4.9" evidence="2 11"/>
<dbReference type="FunFam" id="3.40.50.300:FF:000225">
    <property type="entry name" value="Thymidylate kinase"/>
    <property type="match status" value="1"/>
</dbReference>
<dbReference type="STRING" id="112248.SAMN05444392_1075"/>
<keyword evidence="4 11" id="KW-0808">Transferase</keyword>
<evidence type="ECO:0000256" key="3">
    <source>
        <dbReference type="ARBA" id="ARBA00017144"/>
    </source>
</evidence>
<evidence type="ECO:0000256" key="10">
    <source>
        <dbReference type="ARBA" id="ARBA00057735"/>
    </source>
</evidence>
<keyword evidence="6 11" id="KW-0547">Nucleotide-binding</keyword>
<dbReference type="GO" id="GO:0005524">
    <property type="term" value="F:ATP binding"/>
    <property type="evidence" value="ECO:0007669"/>
    <property type="project" value="UniProtKB-UniRule"/>
</dbReference>
<organism evidence="13 14">
    <name type="scientific">Seinonella peptonophila</name>
    <dbReference type="NCBI Taxonomy" id="112248"/>
    <lineage>
        <taxon>Bacteria</taxon>
        <taxon>Bacillati</taxon>
        <taxon>Bacillota</taxon>
        <taxon>Bacilli</taxon>
        <taxon>Bacillales</taxon>
        <taxon>Thermoactinomycetaceae</taxon>
        <taxon>Seinonella</taxon>
    </lineage>
</organism>
<dbReference type="GO" id="GO:0006233">
    <property type="term" value="P:dTDP biosynthetic process"/>
    <property type="evidence" value="ECO:0007669"/>
    <property type="project" value="InterPro"/>
</dbReference>
<dbReference type="EMBL" id="FQVL01000007">
    <property type="protein sequence ID" value="SHF06234.1"/>
    <property type="molecule type" value="Genomic_DNA"/>
</dbReference>
<evidence type="ECO:0000256" key="8">
    <source>
        <dbReference type="ARBA" id="ARBA00022840"/>
    </source>
</evidence>
<dbReference type="NCBIfam" id="TIGR00041">
    <property type="entry name" value="DTMP_kinase"/>
    <property type="match status" value="1"/>
</dbReference>
<dbReference type="AlphaFoldDB" id="A0A1M4YKA2"/>
<dbReference type="HAMAP" id="MF_00165">
    <property type="entry name" value="Thymidylate_kinase"/>
    <property type="match status" value="1"/>
</dbReference>
<gene>
    <name evidence="11" type="primary">tmk</name>
    <name evidence="13" type="ORF">SAMN05444392_1075</name>
</gene>
<comment type="similarity">
    <text evidence="1 11">Belongs to the thymidylate kinase family.</text>
</comment>
<protein>
    <recommendedName>
        <fullName evidence="3 11">Thymidylate kinase</fullName>
        <ecNumber evidence="2 11">2.7.4.9</ecNumber>
    </recommendedName>
    <alternativeName>
        <fullName evidence="11">dTMP kinase</fullName>
    </alternativeName>
</protein>
<feature type="binding site" evidence="11">
    <location>
        <begin position="11"/>
        <end position="18"/>
    </location>
    <ligand>
        <name>ATP</name>
        <dbReference type="ChEBI" id="CHEBI:30616"/>
    </ligand>
</feature>
<dbReference type="Gene3D" id="3.40.50.300">
    <property type="entry name" value="P-loop containing nucleotide triphosphate hydrolases"/>
    <property type="match status" value="1"/>
</dbReference>
<dbReference type="InterPro" id="IPR039430">
    <property type="entry name" value="Thymidylate_kin-like_dom"/>
</dbReference>
<dbReference type="Proteomes" id="UP000184476">
    <property type="component" value="Unassembled WGS sequence"/>
</dbReference>
<sequence>MGKGRFITFEGPEGVGKTTQVKRISEAFNRLNIPFIAVREPGSTKIGDQIRSLLLDPQFQMMTIKTEMLLFAAARAQLIEEVIRPALDAGKVVLCDRFVDSSIAYQAFGAGAKFDDVLQVNQIAIAGCLPDRTYLLDVSVSKSRERLSKRGQQLDRQEAKEQDFHQRVRDGYLQLAAKQPQRFVKIAADQSREQVFSMIWSDLEAQISHLL</sequence>
<dbReference type="GO" id="GO:0005829">
    <property type="term" value="C:cytosol"/>
    <property type="evidence" value="ECO:0007669"/>
    <property type="project" value="TreeGrafter"/>
</dbReference>
<name>A0A1M4YKA2_9BACL</name>
<dbReference type="PANTHER" id="PTHR10344">
    <property type="entry name" value="THYMIDYLATE KINASE"/>
    <property type="match status" value="1"/>
</dbReference>
<feature type="domain" description="Thymidylate kinase-like" evidence="12">
    <location>
        <begin position="9"/>
        <end position="199"/>
    </location>
</feature>
<dbReference type="GO" id="GO:0006227">
    <property type="term" value="P:dUDP biosynthetic process"/>
    <property type="evidence" value="ECO:0007669"/>
    <property type="project" value="TreeGrafter"/>
</dbReference>
<accession>A0A1M4YKA2</accession>
<comment type="function">
    <text evidence="10 11">Phosphorylation of dTMP to form dTDP in both de novo and salvage pathways of dTTP synthesis.</text>
</comment>
<keyword evidence="5 11" id="KW-0545">Nucleotide biosynthesis</keyword>